<dbReference type="KEGG" id="fax:FUAX_43570"/>
<dbReference type="Proteomes" id="UP001348817">
    <property type="component" value="Plasmid pFA2"/>
</dbReference>
<organism evidence="1 2">
    <name type="scientific">Fulvitalea axinellae</name>
    <dbReference type="NCBI Taxonomy" id="1182444"/>
    <lineage>
        <taxon>Bacteria</taxon>
        <taxon>Pseudomonadati</taxon>
        <taxon>Bacteroidota</taxon>
        <taxon>Cytophagia</taxon>
        <taxon>Cytophagales</taxon>
        <taxon>Persicobacteraceae</taxon>
        <taxon>Fulvitalea</taxon>
    </lineage>
</organism>
<keyword evidence="2" id="KW-1185">Reference proteome</keyword>
<dbReference type="AlphaFoldDB" id="A0AAU9DH90"/>
<geneLocation type="plasmid" evidence="1 2">
    <name>pFA2</name>
</geneLocation>
<evidence type="ECO:0000313" key="1">
    <source>
        <dbReference type="EMBL" id="BDD11925.1"/>
    </source>
</evidence>
<dbReference type="EMBL" id="AP025316">
    <property type="protein sequence ID" value="BDD11925.1"/>
    <property type="molecule type" value="Genomic_DNA"/>
</dbReference>
<dbReference type="GO" id="GO:0043571">
    <property type="term" value="P:maintenance of CRISPR repeat elements"/>
    <property type="evidence" value="ECO:0007669"/>
    <property type="project" value="InterPro"/>
</dbReference>
<gene>
    <name evidence="1" type="ORF">FUAX_43570</name>
</gene>
<proteinExistence type="predicted"/>
<accession>A0AAU9DH90</accession>
<protein>
    <submittedName>
        <fullName evidence="1">Type I-B CRISPR-associated protein Cas7/Csh2</fullName>
    </submittedName>
</protein>
<evidence type="ECO:0000313" key="2">
    <source>
        <dbReference type="Proteomes" id="UP001348817"/>
    </source>
</evidence>
<dbReference type="InterPro" id="IPR006482">
    <property type="entry name" value="Cas7_Csh2/Csh2"/>
</dbReference>
<keyword evidence="1" id="KW-0614">Plasmid</keyword>
<dbReference type="Pfam" id="PF05107">
    <property type="entry name" value="Cas_Cas7"/>
    <property type="match status" value="1"/>
</dbReference>
<dbReference type="RefSeq" id="WP_338395079.1">
    <property type="nucleotide sequence ID" value="NZ_AP025316.1"/>
</dbReference>
<name>A0AAU9DH90_9BACT</name>
<sequence length="327" mass="36005">MTIFKNRVFGCAIVKAVNANYNADFSGQPRTLPNGVVYATDKAFKYTVKNFLKEVYPENRIMYFKSLNANGNPISLDESYEKHFEKMPNKPKKGDVAKNLLSCLDIRMFGATFAVKSTNISIHGPVQINHGTNIWKENHIYAEQITSPFSNKSNDKDAEKGMTTIGRQSKLEEGHYAHHFSVNPKNLEDVAVVAGEGAQGLTEADIALLKEGMSKGATYYDSASKAGTENELLLWIQLKEDSRLVLPNIASLLVCEEEKVDGKVVYDCRKLSELLARVSEQVETVELRLNAGTVACRNLAVEGLAVSDIVSGGTMDAKEAVLSEEMA</sequence>
<reference evidence="1 2" key="1">
    <citation type="submission" date="2021-12" db="EMBL/GenBank/DDBJ databases">
        <title>Genome sequencing of bacteria with rrn-lacking chromosome and rrn-plasmid.</title>
        <authorList>
            <person name="Anda M."/>
            <person name="Iwasaki W."/>
        </authorList>
    </citation>
    <scope>NUCLEOTIDE SEQUENCE [LARGE SCALE GENOMIC DNA]</scope>
    <source>
        <strain evidence="1 2">DSM 100852</strain>
        <plasmid evidence="1 2">pFA2</plasmid>
    </source>
</reference>